<gene>
    <name evidence="1" type="ORF">NEZAVI_LOCUS5729</name>
</gene>
<organism evidence="1 2">
    <name type="scientific">Nezara viridula</name>
    <name type="common">Southern green stink bug</name>
    <name type="synonym">Cimex viridulus</name>
    <dbReference type="NCBI Taxonomy" id="85310"/>
    <lineage>
        <taxon>Eukaryota</taxon>
        <taxon>Metazoa</taxon>
        <taxon>Ecdysozoa</taxon>
        <taxon>Arthropoda</taxon>
        <taxon>Hexapoda</taxon>
        <taxon>Insecta</taxon>
        <taxon>Pterygota</taxon>
        <taxon>Neoptera</taxon>
        <taxon>Paraneoptera</taxon>
        <taxon>Hemiptera</taxon>
        <taxon>Heteroptera</taxon>
        <taxon>Panheteroptera</taxon>
        <taxon>Pentatomomorpha</taxon>
        <taxon>Pentatomoidea</taxon>
        <taxon>Pentatomidae</taxon>
        <taxon>Pentatominae</taxon>
        <taxon>Nezara</taxon>
    </lineage>
</organism>
<dbReference type="EMBL" id="OV725079">
    <property type="protein sequence ID" value="CAH1395455.1"/>
    <property type="molecule type" value="Genomic_DNA"/>
</dbReference>
<proteinExistence type="predicted"/>
<evidence type="ECO:0000313" key="2">
    <source>
        <dbReference type="Proteomes" id="UP001152798"/>
    </source>
</evidence>
<evidence type="ECO:0000313" key="1">
    <source>
        <dbReference type="EMBL" id="CAH1395455.1"/>
    </source>
</evidence>
<dbReference type="Proteomes" id="UP001152798">
    <property type="component" value="Chromosome 3"/>
</dbReference>
<accession>A0A9P0EFD3</accession>
<keyword evidence="2" id="KW-1185">Reference proteome</keyword>
<sequence>MVFIERFCLRLSKFLQLKKNLIATISKEAQEVIERVESGHHCK</sequence>
<name>A0A9P0EFD3_NEZVI</name>
<protein>
    <submittedName>
        <fullName evidence="1">Uncharacterized protein</fullName>
    </submittedName>
</protein>
<dbReference type="AlphaFoldDB" id="A0A9P0EFD3"/>
<reference evidence="1" key="1">
    <citation type="submission" date="2022-01" db="EMBL/GenBank/DDBJ databases">
        <authorList>
            <person name="King R."/>
        </authorList>
    </citation>
    <scope>NUCLEOTIDE SEQUENCE</scope>
</reference>